<dbReference type="GO" id="GO:0009421">
    <property type="term" value="C:bacterial-type flagellum filament cap"/>
    <property type="evidence" value="ECO:0007669"/>
    <property type="project" value="InterPro"/>
</dbReference>
<keyword evidence="3" id="KW-0175">Coiled coil</keyword>
<dbReference type="InterPro" id="IPR040026">
    <property type="entry name" value="FliD"/>
</dbReference>
<dbReference type="Proteomes" id="UP000325743">
    <property type="component" value="Chromosome 1"/>
</dbReference>
<evidence type="ECO:0000259" key="6">
    <source>
        <dbReference type="Pfam" id="PF02465"/>
    </source>
</evidence>
<dbReference type="InterPro" id="IPR003481">
    <property type="entry name" value="FliD_N"/>
</dbReference>
<comment type="subcellular location">
    <subcellularLocation>
        <location evidence="5">Secreted</location>
    </subcellularLocation>
    <subcellularLocation>
        <location evidence="5">Bacterial flagellum</location>
    </subcellularLocation>
</comment>
<keyword evidence="5" id="KW-0964">Secreted</keyword>
<dbReference type="NCBIfam" id="NF005955">
    <property type="entry name" value="PRK08032.1"/>
    <property type="match status" value="1"/>
</dbReference>
<accession>A0A5P3VEV0</accession>
<dbReference type="AlphaFoldDB" id="A0A5P3VEV0"/>
<comment type="similarity">
    <text evidence="1 5">Belongs to the FliD family.</text>
</comment>
<evidence type="ECO:0000256" key="1">
    <source>
        <dbReference type="ARBA" id="ARBA00009764"/>
    </source>
</evidence>
<gene>
    <name evidence="8" type="primary">fliD</name>
    <name evidence="8" type="ORF">D2917_06440</name>
</gene>
<evidence type="ECO:0000256" key="3">
    <source>
        <dbReference type="ARBA" id="ARBA00023054"/>
    </source>
</evidence>
<feature type="domain" description="Flagellar hook-associated protein 2 C-terminal" evidence="7">
    <location>
        <begin position="229"/>
        <end position="450"/>
    </location>
</feature>
<dbReference type="Pfam" id="PF07196">
    <property type="entry name" value="Flagellin_IN"/>
    <property type="match status" value="1"/>
</dbReference>
<comment type="function">
    <text evidence="5">Required for morphogenesis and for the elongation of the flagellar filament by facilitating polymerization of the flagellin monomers at the tip of growing filament. Forms a capping structure, which prevents flagellin subunits (transported through the central channel of the flagellum) from leaking out without polymerization at the distal end.</text>
</comment>
<organism evidence="8 9">
    <name type="scientific">Cupriavidus oxalaticus</name>
    <dbReference type="NCBI Taxonomy" id="96344"/>
    <lineage>
        <taxon>Bacteria</taxon>
        <taxon>Pseudomonadati</taxon>
        <taxon>Pseudomonadota</taxon>
        <taxon>Betaproteobacteria</taxon>
        <taxon>Burkholderiales</taxon>
        <taxon>Burkholderiaceae</taxon>
        <taxon>Cupriavidus</taxon>
    </lineage>
</organism>
<dbReference type="GO" id="GO:0007155">
    <property type="term" value="P:cell adhesion"/>
    <property type="evidence" value="ECO:0007669"/>
    <property type="project" value="InterPro"/>
</dbReference>
<dbReference type="RefSeq" id="WP_151070039.1">
    <property type="nucleotide sequence ID" value="NZ_CP032518.1"/>
</dbReference>
<dbReference type="PANTHER" id="PTHR30288:SF0">
    <property type="entry name" value="FLAGELLAR HOOK-ASSOCIATED PROTEIN 2"/>
    <property type="match status" value="1"/>
</dbReference>
<dbReference type="GO" id="GO:0005576">
    <property type="term" value="C:extracellular region"/>
    <property type="evidence" value="ECO:0007669"/>
    <property type="project" value="UniProtKB-SubCell"/>
</dbReference>
<feature type="domain" description="Flagellar hook-associated protein 2 N-terminal" evidence="6">
    <location>
        <begin position="11"/>
        <end position="107"/>
    </location>
</feature>
<reference evidence="8 9" key="1">
    <citation type="submission" date="2018-09" db="EMBL/GenBank/DDBJ databases">
        <title>Complete genome sequence of Cupriavidus oxalaticus T2, a bacterium capable of phenol tolerance and degradation.</title>
        <authorList>
            <person name="Yan J."/>
        </authorList>
    </citation>
    <scope>NUCLEOTIDE SEQUENCE [LARGE SCALE GENOMIC DNA]</scope>
    <source>
        <strain evidence="8 9">T2</strain>
    </source>
</reference>
<evidence type="ECO:0000313" key="9">
    <source>
        <dbReference type="Proteomes" id="UP000325743"/>
    </source>
</evidence>
<evidence type="ECO:0000259" key="7">
    <source>
        <dbReference type="Pfam" id="PF07195"/>
    </source>
</evidence>
<protein>
    <recommendedName>
        <fullName evidence="5">Flagellar hook-associated protein 2</fullName>
        <shortName evidence="5">HAP2</shortName>
    </recommendedName>
    <alternativeName>
        <fullName evidence="5">Flagellar cap protein</fullName>
    </alternativeName>
</protein>
<dbReference type="InterPro" id="IPR010810">
    <property type="entry name" value="Flagellin_hook_IN_motif"/>
</dbReference>
<evidence type="ECO:0000313" key="8">
    <source>
        <dbReference type="EMBL" id="QEZ43903.1"/>
    </source>
</evidence>
<dbReference type="InterPro" id="IPR010809">
    <property type="entry name" value="FliD_C"/>
</dbReference>
<comment type="subunit">
    <text evidence="2 5">Homopentamer.</text>
</comment>
<evidence type="ECO:0000256" key="5">
    <source>
        <dbReference type="RuleBase" id="RU362066"/>
    </source>
</evidence>
<evidence type="ECO:0000256" key="4">
    <source>
        <dbReference type="ARBA" id="ARBA00023143"/>
    </source>
</evidence>
<keyword evidence="8" id="KW-0969">Cilium</keyword>
<dbReference type="Pfam" id="PF02465">
    <property type="entry name" value="FliD_N"/>
    <property type="match status" value="1"/>
</dbReference>
<keyword evidence="4 5" id="KW-0975">Bacterial flagellum</keyword>
<dbReference type="Pfam" id="PF07195">
    <property type="entry name" value="FliD_C"/>
    <property type="match status" value="1"/>
</dbReference>
<evidence type="ECO:0000256" key="2">
    <source>
        <dbReference type="ARBA" id="ARBA00011255"/>
    </source>
</evidence>
<name>A0A5P3VEV0_9BURK</name>
<dbReference type="EMBL" id="CP032518">
    <property type="protein sequence ID" value="QEZ43903.1"/>
    <property type="molecule type" value="Genomic_DNA"/>
</dbReference>
<keyword evidence="8" id="KW-0966">Cell projection</keyword>
<dbReference type="GO" id="GO:0071973">
    <property type="term" value="P:bacterial-type flagellum-dependent cell motility"/>
    <property type="evidence" value="ECO:0007669"/>
    <property type="project" value="TreeGrafter"/>
</dbReference>
<dbReference type="PANTHER" id="PTHR30288">
    <property type="entry name" value="FLAGELLAR CAP/ASSEMBLY PROTEIN FLID"/>
    <property type="match status" value="1"/>
</dbReference>
<keyword evidence="8" id="KW-0282">Flagellum</keyword>
<proteinExistence type="inferred from homology"/>
<dbReference type="GO" id="GO:0009424">
    <property type="term" value="C:bacterial-type flagellum hook"/>
    <property type="evidence" value="ECO:0007669"/>
    <property type="project" value="UniProtKB-UniRule"/>
</dbReference>
<sequence length="469" mass="48833">MASISSLGIGSNLDLSSLLSQLQSAEQAPLDAINTQAKSYQTKLSAYSQLQSVLAAYQASAKKLADPASFGVVKAALGSTDIMSVTTSATAVPGNYNITVNTLATAQSLVSGNVTDQKAAISGGELVFDFGDKLATDGTATSTKKVTIPDNASLQDIRDAINKAGIGVTASIINDGSASPYRLVLTADKSGTQATMRISSTTTALNSVVGFDPKAIPTSNAMSQKVPPANATLTVNGIDIVSQSNAVADAAQGVTMNLSKTGTTSMTVTRDTDTVKSYIQSFVTAYNNIQSAAKSLTAFDTDSGTSSALTGDGTLRAIQTRMRSMLGGAMPDGKGGTITMMDIGITFNAKDGTMVLDDTKLTKAVNENLAGVTMMFSSKTDAGGIGKQVTDYVEGLTKTNGALKVAQDGITSTLKGLEDDFNRTQDRVNATVARYKEQFTQLDMLVSQMNRTSSYLNQQFEALTNSTKK</sequence>